<protein>
    <submittedName>
        <fullName evidence="2">SEC-C motif domain protein</fullName>
    </submittedName>
</protein>
<name>C7N7I8_SLAHD</name>
<dbReference type="AlphaFoldDB" id="C7N7I8"/>
<evidence type="ECO:0000313" key="2">
    <source>
        <dbReference type="EMBL" id="ACV22873.1"/>
    </source>
</evidence>
<dbReference type="STRING" id="471855.Shel_18560"/>
<dbReference type="PANTHER" id="PTHR33747:SF1">
    <property type="entry name" value="ADENYLATE CYCLASE-ASSOCIATED CAP C-TERMINAL DOMAIN-CONTAINING PROTEIN"/>
    <property type="match status" value="1"/>
</dbReference>
<dbReference type="SUPFAM" id="SSF103642">
    <property type="entry name" value="Sec-C motif"/>
    <property type="match status" value="1"/>
</dbReference>
<dbReference type="eggNOG" id="COG3012">
    <property type="taxonomic scope" value="Bacteria"/>
</dbReference>
<reference evidence="2 3" key="1">
    <citation type="journal article" date="2009" name="Stand. Genomic Sci.">
        <title>Complete genome sequence of Slackia heliotrinireducens type strain (RHS 1).</title>
        <authorList>
            <person name="Pukall R."/>
            <person name="Lapidus A."/>
            <person name="Nolan M."/>
            <person name="Copeland A."/>
            <person name="Glavina Del Rio T."/>
            <person name="Lucas S."/>
            <person name="Chen F."/>
            <person name="Tice H."/>
            <person name="Cheng J.F."/>
            <person name="Chertkov O."/>
            <person name="Bruce D."/>
            <person name="Goodwin L."/>
            <person name="Kuske C."/>
            <person name="Brettin T."/>
            <person name="Detter J.C."/>
            <person name="Han C."/>
            <person name="Pitluck S."/>
            <person name="Pati A."/>
            <person name="Mavrommatis K."/>
            <person name="Ivanova N."/>
            <person name="Ovchinnikova G."/>
            <person name="Chen A."/>
            <person name="Palaniappan K."/>
            <person name="Schneider S."/>
            <person name="Rohde M."/>
            <person name="Chain P."/>
            <person name="D'haeseleer P."/>
            <person name="Goker M."/>
            <person name="Bristow J."/>
            <person name="Eisen J.A."/>
            <person name="Markowitz V."/>
            <person name="Kyrpides N.C."/>
            <person name="Klenk H.P."/>
            <person name="Hugenholtz P."/>
        </authorList>
    </citation>
    <scope>NUCLEOTIDE SEQUENCE [LARGE SCALE GENOMIC DNA]</scope>
    <source>
        <strain evidence="3">ATCC 29202 / DSM 20476 / NCTC 11029 / RHS 1</strain>
    </source>
</reference>
<dbReference type="KEGG" id="shi:Shel_18560"/>
<keyword evidence="3" id="KW-1185">Reference proteome</keyword>
<dbReference type="Proteomes" id="UP000002026">
    <property type="component" value="Chromosome"/>
</dbReference>
<accession>C7N7I8</accession>
<organism evidence="2 3">
    <name type="scientific">Slackia heliotrinireducens (strain ATCC 29202 / DSM 20476 / NCTC 11029 / RHS 1)</name>
    <name type="common">Peptococcus heliotrinreducens</name>
    <dbReference type="NCBI Taxonomy" id="471855"/>
    <lineage>
        <taxon>Bacteria</taxon>
        <taxon>Bacillati</taxon>
        <taxon>Actinomycetota</taxon>
        <taxon>Coriobacteriia</taxon>
        <taxon>Eggerthellales</taxon>
        <taxon>Eggerthellaceae</taxon>
        <taxon>Slackia</taxon>
    </lineage>
</organism>
<dbReference type="HOGENOM" id="CLU_508885_0_0_11"/>
<dbReference type="Gene3D" id="3.10.450.50">
    <property type="match status" value="1"/>
</dbReference>
<evidence type="ECO:0000313" key="3">
    <source>
        <dbReference type="Proteomes" id="UP000002026"/>
    </source>
</evidence>
<dbReference type="InterPro" id="IPR004027">
    <property type="entry name" value="SEC_C_motif"/>
</dbReference>
<dbReference type="PANTHER" id="PTHR33747">
    <property type="entry name" value="UPF0225 PROTEIN SCO1677"/>
    <property type="match status" value="1"/>
</dbReference>
<feature type="compositionally biased region" description="Basic and acidic residues" evidence="1">
    <location>
        <begin position="42"/>
        <end position="57"/>
    </location>
</feature>
<evidence type="ECO:0000256" key="1">
    <source>
        <dbReference type="SAM" id="MobiDB-lite"/>
    </source>
</evidence>
<proteinExistence type="predicted"/>
<dbReference type="Pfam" id="PF02810">
    <property type="entry name" value="SEC-C"/>
    <property type="match status" value="1"/>
</dbReference>
<gene>
    <name evidence="2" type="ordered locus">Shel_18560</name>
</gene>
<sequence length="535" mass="60381">MQLGSLARMCERRYDAMLEKNDGSTIDFLSASREIQSMKLEGDGTRWKADPQREYGRSRKTPFPPSVGLHRGALAGLTWEEREKAVKESSGWESFRSEIDSAIQSHYDTAWNAALDDAVHLKPVESIQELMTEMGDKGGSISKKSFLDSLYRSQNPQLSAMGDALSEKPDEFFADLALSAARSYTLGDLTKDLDAAYPEVFDLMKRLAASGYRLDFEKRPEAFALRETIHDAAPFVRSFNHDGTLTVILMEEYRDIFDEVDWDEQDRRRSAVEHAIQCAGSMAFFCGIAPVSDVHKQFRAWYPDEDLWTDESDFLQLLHSLCVQRDIADTGFVCSKTGGELPPSIVSYGVMEACGAFDENMSDQQIEDEIDEYIAILTPRRETVGFNGLPNGAKGKDPFEYCYELPQVRRMVAFLDAHVPDDDDDYEYADRTTDMLLMLTISNLGSPQDVLRTVLDSELVVIETQGELREFSDCFMTMSNALPCWMNYGRSAYDLNDLATGQKSFYDEFGRKIKVGRNDPCPCGSGKKYKKCCGR</sequence>
<dbReference type="EMBL" id="CP001684">
    <property type="protein sequence ID" value="ACV22873.1"/>
    <property type="molecule type" value="Genomic_DNA"/>
</dbReference>
<feature type="region of interest" description="Disordered" evidence="1">
    <location>
        <begin position="42"/>
        <end position="67"/>
    </location>
</feature>